<keyword evidence="2 5" id="KW-0378">Hydrolase</keyword>
<dbReference type="GO" id="GO:0004553">
    <property type="term" value="F:hydrolase activity, hydrolyzing O-glycosyl compounds"/>
    <property type="evidence" value="ECO:0007669"/>
    <property type="project" value="InterPro"/>
</dbReference>
<evidence type="ECO:0000256" key="5">
    <source>
        <dbReference type="RuleBase" id="RU361187"/>
    </source>
</evidence>
<evidence type="ECO:0000256" key="4">
    <source>
        <dbReference type="PIRSR" id="PIRSR606710-2"/>
    </source>
</evidence>
<dbReference type="STRING" id="576137.A0A1L7X8H2"/>
<evidence type="ECO:0000313" key="8">
    <source>
        <dbReference type="EMBL" id="CZR61324.1"/>
    </source>
</evidence>
<dbReference type="GO" id="GO:0005975">
    <property type="term" value="P:carbohydrate metabolic process"/>
    <property type="evidence" value="ECO:0007669"/>
    <property type="project" value="InterPro"/>
</dbReference>
<dbReference type="Gene3D" id="2.60.120.200">
    <property type="match status" value="1"/>
</dbReference>
<dbReference type="PANTHER" id="PTHR42812:SF17">
    <property type="entry name" value="BETA-XYLOSIDASE C-TERMINAL CONCANAVALIN A-LIKE DOMAIN-CONTAINING PROTEIN-RELATED"/>
    <property type="match status" value="1"/>
</dbReference>
<dbReference type="Pfam" id="PF04616">
    <property type="entry name" value="Glyco_hydro_43"/>
    <property type="match status" value="1"/>
</dbReference>
<dbReference type="Gene3D" id="2.115.10.20">
    <property type="entry name" value="Glycosyl hydrolase domain, family 43"/>
    <property type="match status" value="1"/>
</dbReference>
<dbReference type="SUPFAM" id="SSF75005">
    <property type="entry name" value="Arabinanase/levansucrase/invertase"/>
    <property type="match status" value="1"/>
</dbReference>
<dbReference type="InterPro" id="IPR051795">
    <property type="entry name" value="Glycosyl_Hydrlase_43"/>
</dbReference>
<dbReference type="EMBL" id="FJOG01000018">
    <property type="protein sequence ID" value="CZR61324.1"/>
    <property type="molecule type" value="Genomic_DNA"/>
</dbReference>
<dbReference type="AlphaFoldDB" id="A0A1L7X8H2"/>
<dbReference type="InterPro" id="IPR023296">
    <property type="entry name" value="Glyco_hydro_beta-prop_sf"/>
</dbReference>
<dbReference type="Proteomes" id="UP000184330">
    <property type="component" value="Unassembled WGS sequence"/>
</dbReference>
<dbReference type="Pfam" id="PF17851">
    <property type="entry name" value="GH43_C2"/>
    <property type="match status" value="1"/>
</dbReference>
<keyword evidence="6" id="KW-0732">Signal</keyword>
<organism evidence="8 9">
    <name type="scientific">Phialocephala subalpina</name>
    <dbReference type="NCBI Taxonomy" id="576137"/>
    <lineage>
        <taxon>Eukaryota</taxon>
        <taxon>Fungi</taxon>
        <taxon>Dikarya</taxon>
        <taxon>Ascomycota</taxon>
        <taxon>Pezizomycotina</taxon>
        <taxon>Leotiomycetes</taxon>
        <taxon>Helotiales</taxon>
        <taxon>Mollisiaceae</taxon>
        <taxon>Phialocephala</taxon>
        <taxon>Phialocephala fortinii species complex</taxon>
    </lineage>
</organism>
<dbReference type="OrthoDB" id="408373at2759"/>
<protein>
    <submittedName>
        <fullName evidence="8">Related to xylosidase: arabinofuranosidase</fullName>
    </submittedName>
</protein>
<dbReference type="PANTHER" id="PTHR42812">
    <property type="entry name" value="BETA-XYLOSIDASE"/>
    <property type="match status" value="1"/>
</dbReference>
<reference evidence="8 9" key="1">
    <citation type="submission" date="2016-03" db="EMBL/GenBank/DDBJ databases">
        <authorList>
            <person name="Ploux O."/>
        </authorList>
    </citation>
    <scope>NUCLEOTIDE SEQUENCE [LARGE SCALE GENOMIC DNA]</scope>
    <source>
        <strain evidence="8 9">UAMH 11012</strain>
    </source>
</reference>
<evidence type="ECO:0000259" key="7">
    <source>
        <dbReference type="Pfam" id="PF17851"/>
    </source>
</evidence>
<keyword evidence="9" id="KW-1185">Reference proteome</keyword>
<gene>
    <name evidence="8" type="ORF">PAC_11220</name>
</gene>
<evidence type="ECO:0000313" key="9">
    <source>
        <dbReference type="Proteomes" id="UP000184330"/>
    </source>
</evidence>
<feature type="site" description="Important for catalytic activity, responsible for pKa modulation of the active site Glu and correct orientation of both the proton donor and substrate" evidence="4">
    <location>
        <position position="138"/>
    </location>
</feature>
<dbReference type="InterPro" id="IPR013320">
    <property type="entry name" value="ConA-like_dom_sf"/>
</dbReference>
<dbReference type="InterPro" id="IPR041542">
    <property type="entry name" value="GH43_C2"/>
</dbReference>
<proteinExistence type="inferred from homology"/>
<evidence type="ECO:0000256" key="2">
    <source>
        <dbReference type="ARBA" id="ARBA00022801"/>
    </source>
</evidence>
<dbReference type="SUPFAM" id="SSF49899">
    <property type="entry name" value="Concanavalin A-like lectins/glucanases"/>
    <property type="match status" value="1"/>
</dbReference>
<dbReference type="InterPro" id="IPR006710">
    <property type="entry name" value="Glyco_hydro_43"/>
</dbReference>
<accession>A0A1L7X8H2</accession>
<feature type="chain" id="PRO_5012973432" evidence="6">
    <location>
        <begin position="23"/>
        <end position="540"/>
    </location>
</feature>
<sequence length="540" mass="59659">MKFPLRLLLIASIVALLIVASSQVVDGHSKNSTYTNPILPSWHSDPSCTFVKEWDNTAFCVTSTNAFERPSRMPELGSIVRQQHGLFAAMIQYHDNSFYVIVTLQSENNATGLIFTSPNLYDGTTWSMPTNFTMYGIDPDIFWEDDGKVYVSSNLYGTTIGLVVVDPVTGSQTTPTPIWNGTGGSSPEGPHIYKKDRYYYLMIAEGGTQLGHMETIARSTNITGPYEEYENNLILTNTNTTEYFRTVGHADLFQDESDNWWGVALATRSGQEHMSYPMGRETVLYPVTWKEGDWPTLQPVRGEMSGWPLPPINKGIPGAGAFVDDPDDYDFVPGSLLPLHFMSWRYLPTNAVIVSPHDNPHTLQINLSRANLTGDANSTDPTSFIGRRQTHTLFDFSVNVFFIPLLAEKEAGVTVFLTQYQHVDLGIVLLSSSSGTLTQFFRFRITSVWNDSSRGSSGREDECDLGIAPASIVSGGTGPYTGKYCTQIDVIEYLLITFSGALLGPYPTTNGGAGTTTAAYISEWRYEGAAQYVGNGEYVY</sequence>
<feature type="domain" description="Beta-xylosidase C-terminal Concanavalin A-like" evidence="7">
    <location>
        <begin position="337"/>
        <end position="428"/>
    </location>
</feature>
<name>A0A1L7X8H2_9HELO</name>
<comment type="similarity">
    <text evidence="1 5">Belongs to the glycosyl hydrolase 43 family.</text>
</comment>
<keyword evidence="3 5" id="KW-0326">Glycosidase</keyword>
<evidence type="ECO:0000256" key="3">
    <source>
        <dbReference type="ARBA" id="ARBA00023295"/>
    </source>
</evidence>
<feature type="signal peptide" evidence="6">
    <location>
        <begin position="1"/>
        <end position="22"/>
    </location>
</feature>
<evidence type="ECO:0000256" key="1">
    <source>
        <dbReference type="ARBA" id="ARBA00009865"/>
    </source>
</evidence>
<evidence type="ECO:0000256" key="6">
    <source>
        <dbReference type="SAM" id="SignalP"/>
    </source>
</evidence>